<comment type="caution">
    <text evidence="2">The sequence shown here is derived from an EMBL/GenBank/DDBJ whole genome shotgun (WGS) entry which is preliminary data.</text>
</comment>
<feature type="compositionally biased region" description="Basic residues" evidence="1">
    <location>
        <begin position="93"/>
        <end position="103"/>
    </location>
</feature>
<reference evidence="2" key="1">
    <citation type="submission" date="2020-03" db="EMBL/GenBank/DDBJ databases">
        <authorList>
            <person name="He L."/>
        </authorList>
    </citation>
    <scope>NUCLEOTIDE SEQUENCE</scope>
    <source>
        <strain evidence="2">CkLH20</strain>
    </source>
</reference>
<dbReference type="OrthoDB" id="4851607at2759"/>
<dbReference type="GeneID" id="62167294"/>
<reference evidence="2" key="2">
    <citation type="submission" date="2020-11" db="EMBL/GenBank/DDBJ databases">
        <title>Whole genome sequencing of Colletotrichum sp.</title>
        <authorList>
            <person name="Li H."/>
        </authorList>
    </citation>
    <scope>NUCLEOTIDE SEQUENCE</scope>
    <source>
        <strain evidence="2">CkLH20</strain>
    </source>
</reference>
<dbReference type="RefSeq" id="XP_038740550.1">
    <property type="nucleotide sequence ID" value="XM_038894220.1"/>
</dbReference>
<feature type="region of interest" description="Disordered" evidence="1">
    <location>
        <begin position="1"/>
        <end position="20"/>
    </location>
</feature>
<feature type="compositionally biased region" description="Basic residues" evidence="1">
    <location>
        <begin position="121"/>
        <end position="131"/>
    </location>
</feature>
<gene>
    <name evidence="2" type="ORF">CkaCkLH20_11506</name>
</gene>
<accession>A0A9P6HVF3</accession>
<feature type="compositionally biased region" description="Basic and acidic residues" evidence="1">
    <location>
        <begin position="144"/>
        <end position="153"/>
    </location>
</feature>
<dbReference type="EMBL" id="JAATWM020000048">
    <property type="protein sequence ID" value="KAF9871089.1"/>
    <property type="molecule type" value="Genomic_DNA"/>
</dbReference>
<organism evidence="2 3">
    <name type="scientific">Colletotrichum karsti</name>
    <dbReference type="NCBI Taxonomy" id="1095194"/>
    <lineage>
        <taxon>Eukaryota</taxon>
        <taxon>Fungi</taxon>
        <taxon>Dikarya</taxon>
        <taxon>Ascomycota</taxon>
        <taxon>Pezizomycotina</taxon>
        <taxon>Sordariomycetes</taxon>
        <taxon>Hypocreomycetidae</taxon>
        <taxon>Glomerellales</taxon>
        <taxon>Glomerellaceae</taxon>
        <taxon>Colletotrichum</taxon>
        <taxon>Colletotrichum boninense species complex</taxon>
    </lineage>
</organism>
<evidence type="ECO:0000313" key="3">
    <source>
        <dbReference type="Proteomes" id="UP000781932"/>
    </source>
</evidence>
<name>A0A9P6HVF3_9PEZI</name>
<feature type="region of interest" description="Disordered" evidence="1">
    <location>
        <begin position="74"/>
        <end position="166"/>
    </location>
</feature>
<feature type="compositionally biased region" description="Acidic residues" evidence="1">
    <location>
        <begin position="108"/>
        <end position="117"/>
    </location>
</feature>
<keyword evidence="3" id="KW-1185">Reference proteome</keyword>
<protein>
    <submittedName>
        <fullName evidence="2">Uncharacterized protein</fullName>
    </submittedName>
</protein>
<dbReference type="Proteomes" id="UP000781932">
    <property type="component" value="Unassembled WGS sequence"/>
</dbReference>
<evidence type="ECO:0000256" key="1">
    <source>
        <dbReference type="SAM" id="MobiDB-lite"/>
    </source>
</evidence>
<evidence type="ECO:0000313" key="2">
    <source>
        <dbReference type="EMBL" id="KAF9871089.1"/>
    </source>
</evidence>
<dbReference type="AlphaFoldDB" id="A0A9P6HVF3"/>
<proteinExistence type="predicted"/>
<sequence>MPPKKATNADDAGAGSTHGYTDGEIQLMIALIKRIPRPATFDADQIAVDIGSASGSSVKKRISNAVAKYGWFAGGTATASDGDSATPAATPVKKPRAKRTPKKKAPDSADDDEEGAEETPKKKKARTSKAKTKVEPEAEAEAEEEKKVVKEESGEGAGGEEGEGQI</sequence>